<comment type="subcellular location">
    <subcellularLocation>
        <location evidence="1">Nucleus</location>
    </subcellularLocation>
</comment>
<evidence type="ECO:0000256" key="2">
    <source>
        <dbReference type="ARBA" id="ARBA00022723"/>
    </source>
</evidence>
<dbReference type="InterPro" id="IPR052035">
    <property type="entry name" value="ZnF_BED_domain_contain"/>
</dbReference>
<evidence type="ECO:0000313" key="7">
    <source>
        <dbReference type="Proteomes" id="UP001281410"/>
    </source>
</evidence>
<protein>
    <recommendedName>
        <fullName evidence="8">DUF659 domain-containing protein</fullName>
    </recommendedName>
</protein>
<gene>
    <name evidence="6" type="ORF">Dsin_026701</name>
</gene>
<reference evidence="6" key="1">
    <citation type="journal article" date="2023" name="Plant J.">
        <title>Genome sequences and population genomics provide insights into the demographic history, inbreeding, and mutation load of two 'living fossil' tree species of Dipteronia.</title>
        <authorList>
            <person name="Feng Y."/>
            <person name="Comes H.P."/>
            <person name="Chen J."/>
            <person name="Zhu S."/>
            <person name="Lu R."/>
            <person name="Zhang X."/>
            <person name="Li P."/>
            <person name="Qiu J."/>
            <person name="Olsen K.M."/>
            <person name="Qiu Y."/>
        </authorList>
    </citation>
    <scope>NUCLEOTIDE SEQUENCE</scope>
    <source>
        <strain evidence="6">NBL</strain>
    </source>
</reference>
<dbReference type="PANTHER" id="PTHR46481">
    <property type="entry name" value="ZINC FINGER BED DOMAIN-CONTAINING PROTEIN 4"/>
    <property type="match status" value="1"/>
</dbReference>
<dbReference type="PANTHER" id="PTHR46481:SF10">
    <property type="entry name" value="ZINC FINGER BED DOMAIN-CONTAINING PROTEIN 39"/>
    <property type="match status" value="1"/>
</dbReference>
<keyword evidence="3" id="KW-0863">Zinc-finger</keyword>
<dbReference type="GO" id="GO:0005634">
    <property type="term" value="C:nucleus"/>
    <property type="evidence" value="ECO:0007669"/>
    <property type="project" value="UniProtKB-SubCell"/>
</dbReference>
<dbReference type="InterPro" id="IPR012337">
    <property type="entry name" value="RNaseH-like_sf"/>
</dbReference>
<name>A0AAE0DYC6_9ROSI</name>
<evidence type="ECO:0000256" key="3">
    <source>
        <dbReference type="ARBA" id="ARBA00022771"/>
    </source>
</evidence>
<evidence type="ECO:0000313" key="6">
    <source>
        <dbReference type="EMBL" id="KAK3195391.1"/>
    </source>
</evidence>
<keyword evidence="2" id="KW-0479">Metal-binding</keyword>
<evidence type="ECO:0000256" key="1">
    <source>
        <dbReference type="ARBA" id="ARBA00004123"/>
    </source>
</evidence>
<dbReference type="Proteomes" id="UP001281410">
    <property type="component" value="Unassembled WGS sequence"/>
</dbReference>
<sequence>MNDLIRFVKTQRDDLMAELQHLSVFIALTSGILNACSKQEYLYVTGHYLDSDRRLTKKILGFRPMDFTHTAENIFNVILSVLETYEITHHIHYITLDNAFANTSSIALFIEKKIPQDEGYFFHQRCACHTINLVVQSSLKEVSDLIDRIKYVISWIGSSNPRLREFGKHYTLIGFYNMKMAEIGHPQAIHKHKHSPQRLITDIRNKLFEVLSIYERRFGGVDKQPSAEPETQPIQSSWSILKGYPVISHLARGVLVILVSTVSSEQASAARFLLSSLCFTYCFSSISDKEVKKMQIKALARSPHSPLQYPDLKNHFKPSFLFKNYHFSLKTPHSLTTTSVSLPTNYSHISTPKRTTNRFTASCIIPGQELIEEESEIAGVNCGEEKGKEVEVEVVSSKTEDLASQSIWRQMKEFLMFSGPATGLWICAPLMSLISTAVVGQGSSTELAALGPGTVFCDNINLLFMFLSIATSNMVATSLAKGVNIFYLLKG</sequence>
<dbReference type="GO" id="GO:0008270">
    <property type="term" value="F:zinc ion binding"/>
    <property type="evidence" value="ECO:0007669"/>
    <property type="project" value="UniProtKB-KW"/>
</dbReference>
<organism evidence="6 7">
    <name type="scientific">Dipteronia sinensis</name>
    <dbReference type="NCBI Taxonomy" id="43782"/>
    <lineage>
        <taxon>Eukaryota</taxon>
        <taxon>Viridiplantae</taxon>
        <taxon>Streptophyta</taxon>
        <taxon>Embryophyta</taxon>
        <taxon>Tracheophyta</taxon>
        <taxon>Spermatophyta</taxon>
        <taxon>Magnoliopsida</taxon>
        <taxon>eudicotyledons</taxon>
        <taxon>Gunneridae</taxon>
        <taxon>Pentapetalae</taxon>
        <taxon>rosids</taxon>
        <taxon>malvids</taxon>
        <taxon>Sapindales</taxon>
        <taxon>Sapindaceae</taxon>
        <taxon>Hippocastanoideae</taxon>
        <taxon>Acereae</taxon>
        <taxon>Dipteronia</taxon>
    </lineage>
</organism>
<keyword evidence="5" id="KW-0539">Nucleus</keyword>
<accession>A0AAE0DYC6</accession>
<proteinExistence type="predicted"/>
<keyword evidence="4" id="KW-0862">Zinc</keyword>
<comment type="caution">
    <text evidence="6">The sequence shown here is derived from an EMBL/GenBank/DDBJ whole genome shotgun (WGS) entry which is preliminary data.</text>
</comment>
<dbReference type="AlphaFoldDB" id="A0AAE0DYC6"/>
<dbReference type="EMBL" id="JANJYJ010000008">
    <property type="protein sequence ID" value="KAK3195391.1"/>
    <property type="molecule type" value="Genomic_DNA"/>
</dbReference>
<evidence type="ECO:0000256" key="5">
    <source>
        <dbReference type="ARBA" id="ARBA00023242"/>
    </source>
</evidence>
<keyword evidence="7" id="KW-1185">Reference proteome</keyword>
<evidence type="ECO:0000256" key="4">
    <source>
        <dbReference type="ARBA" id="ARBA00022833"/>
    </source>
</evidence>
<dbReference type="SUPFAM" id="SSF53098">
    <property type="entry name" value="Ribonuclease H-like"/>
    <property type="match status" value="1"/>
</dbReference>
<evidence type="ECO:0008006" key="8">
    <source>
        <dbReference type="Google" id="ProtNLM"/>
    </source>
</evidence>